<dbReference type="SUPFAM" id="SSF53271">
    <property type="entry name" value="PRTase-like"/>
    <property type="match status" value="1"/>
</dbReference>
<evidence type="ECO:0000313" key="4">
    <source>
        <dbReference type="Proteomes" id="UP000196125"/>
    </source>
</evidence>
<dbReference type="InterPro" id="IPR029057">
    <property type="entry name" value="PRTase-like"/>
</dbReference>
<dbReference type="PANTHER" id="PTHR47505:SF1">
    <property type="entry name" value="DNA UTILIZATION PROTEIN YHGH"/>
    <property type="match status" value="1"/>
</dbReference>
<comment type="similarity">
    <text evidence="1">Belongs to the ComF/GntX family.</text>
</comment>
<evidence type="ECO:0000256" key="1">
    <source>
        <dbReference type="ARBA" id="ARBA00008007"/>
    </source>
</evidence>
<organism evidence="3 4">
    <name type="scientific">Vibrio mangrovi</name>
    <dbReference type="NCBI Taxonomy" id="474394"/>
    <lineage>
        <taxon>Bacteria</taxon>
        <taxon>Pseudomonadati</taxon>
        <taxon>Pseudomonadota</taxon>
        <taxon>Gammaproteobacteria</taxon>
        <taxon>Vibrionales</taxon>
        <taxon>Vibrionaceae</taxon>
        <taxon>Vibrio</taxon>
    </lineage>
</organism>
<dbReference type="CDD" id="cd06223">
    <property type="entry name" value="PRTases_typeI"/>
    <property type="match status" value="1"/>
</dbReference>
<gene>
    <name evidence="3" type="ORF">VIM7927_04148</name>
</gene>
<reference evidence="3 4" key="1">
    <citation type="submission" date="2017-05" db="EMBL/GenBank/DDBJ databases">
        <authorList>
            <person name="Song R."/>
            <person name="Chenine A.L."/>
            <person name="Ruprecht R.M."/>
        </authorList>
    </citation>
    <scope>NUCLEOTIDE SEQUENCE [LARGE SCALE GENOMIC DNA]</scope>
    <source>
        <strain evidence="3 4">CECT 7927</strain>
    </source>
</reference>
<protein>
    <submittedName>
        <fullName evidence="3">DNA utilization protein GntX</fullName>
    </submittedName>
</protein>
<sequence>MIHQIKYGRQFWHIDSLAALLAKSIPSPAPLLLPVPMHWQRYLHRGFNQSTLLTHSLSRHLGVACQTRLLQRIRSTPPQEGLHKTERENNLMQAFTLRSLPPVRHVAIVDDVVTTGSTVSQLCQLLLEVGVEYIDIYCLCRTPEYHNQ</sequence>
<dbReference type="Pfam" id="PF00156">
    <property type="entry name" value="Pribosyltran"/>
    <property type="match status" value="1"/>
</dbReference>
<proteinExistence type="inferred from homology"/>
<name>A0A1Y6IYV1_9VIBR</name>
<evidence type="ECO:0000313" key="3">
    <source>
        <dbReference type="EMBL" id="SMS02806.1"/>
    </source>
</evidence>
<dbReference type="EMBL" id="FXXI01000013">
    <property type="protein sequence ID" value="SMS02806.1"/>
    <property type="molecule type" value="Genomic_DNA"/>
</dbReference>
<feature type="domain" description="Phosphoribosyltransferase" evidence="2">
    <location>
        <begin position="55"/>
        <end position="144"/>
    </location>
</feature>
<dbReference type="PANTHER" id="PTHR47505">
    <property type="entry name" value="DNA UTILIZATION PROTEIN YHGH"/>
    <property type="match status" value="1"/>
</dbReference>
<accession>A0A1Y6IYV1</accession>
<dbReference type="Gene3D" id="3.40.50.2020">
    <property type="match status" value="1"/>
</dbReference>
<dbReference type="Proteomes" id="UP000196125">
    <property type="component" value="Unassembled WGS sequence"/>
</dbReference>
<dbReference type="InterPro" id="IPR000836">
    <property type="entry name" value="PRTase_dom"/>
</dbReference>
<dbReference type="AlphaFoldDB" id="A0A1Y6IYV1"/>
<evidence type="ECO:0000259" key="2">
    <source>
        <dbReference type="Pfam" id="PF00156"/>
    </source>
</evidence>
<dbReference type="InterPro" id="IPR051910">
    <property type="entry name" value="ComF/GntX_DNA_util-trans"/>
</dbReference>